<keyword evidence="4" id="KW-1185">Reference proteome</keyword>
<comment type="similarity">
    <text evidence="1">Belongs to the thioesterase family.</text>
</comment>
<dbReference type="InterPro" id="IPR001031">
    <property type="entry name" value="Thioesterase"/>
</dbReference>
<feature type="domain" description="Thioesterase" evidence="2">
    <location>
        <begin position="7"/>
        <end position="238"/>
    </location>
</feature>
<dbReference type="Pfam" id="PF00975">
    <property type="entry name" value="Thioesterase"/>
    <property type="match status" value="1"/>
</dbReference>
<dbReference type="InterPro" id="IPR012223">
    <property type="entry name" value="TEII"/>
</dbReference>
<reference evidence="4" key="1">
    <citation type="submission" date="2018-06" db="EMBL/GenBank/DDBJ databases">
        <authorList>
            <person name="Lum Nde A."/>
            <person name="Hugo C."/>
        </authorList>
    </citation>
    <scope>NUCLEOTIDE SEQUENCE [LARGE SCALE GENOMIC DNA]</scope>
    <source>
        <strain evidence="4">1_F178</strain>
    </source>
</reference>
<dbReference type="Gene3D" id="3.40.50.1820">
    <property type="entry name" value="alpha/beta hydrolase"/>
    <property type="match status" value="1"/>
</dbReference>
<dbReference type="AlphaFoldDB" id="A0A3D9C2M0"/>
<evidence type="ECO:0000259" key="2">
    <source>
        <dbReference type="Pfam" id="PF00975"/>
    </source>
</evidence>
<proteinExistence type="inferred from homology"/>
<accession>A0A3D9C2M0</accession>
<dbReference type="SUPFAM" id="SSF53474">
    <property type="entry name" value="alpha/beta-Hydrolases"/>
    <property type="match status" value="1"/>
</dbReference>
<evidence type="ECO:0000313" key="3">
    <source>
        <dbReference type="EMBL" id="REC59968.1"/>
    </source>
</evidence>
<dbReference type="RefSeq" id="WP_115973111.1">
    <property type="nucleotide sequence ID" value="NZ_QNVT01000030.1"/>
</dbReference>
<dbReference type="PANTHER" id="PTHR11487:SF0">
    <property type="entry name" value="S-ACYL FATTY ACID SYNTHASE THIOESTERASE, MEDIUM CHAIN"/>
    <property type="match status" value="1"/>
</dbReference>
<dbReference type="PANTHER" id="PTHR11487">
    <property type="entry name" value="THIOESTERASE"/>
    <property type="match status" value="1"/>
</dbReference>
<dbReference type="Proteomes" id="UP000256686">
    <property type="component" value="Unassembled WGS sequence"/>
</dbReference>
<gene>
    <name evidence="3" type="ORF">DRF65_23220</name>
</gene>
<sequence>MEYKTLLFCIPYAGGSSSSMSNVSNVLNTEDVEVHYLELPGRGMRSTEPFHSTLEETIEDISDKIRSRLLSKDQPFILWGHSMGAVLGLLVLFNLQNDYMPKGLIVSGMQAPLFQPAELPMPRKKRNALLLDILPTKYERSKNAPIFQRVQQKRIEIMEKDTALLEENPVEDWPSIIIETPLAVIIAENDELYNNKDCYKDWNRHTSNTTSYFPVDGGHFFMFQYPKQTSALLSKIINDLTH</sequence>
<evidence type="ECO:0000256" key="1">
    <source>
        <dbReference type="ARBA" id="ARBA00007169"/>
    </source>
</evidence>
<evidence type="ECO:0000313" key="4">
    <source>
        <dbReference type="Proteomes" id="UP000256686"/>
    </source>
</evidence>
<name>A0A3D9C2M0_9FLAO</name>
<dbReference type="InterPro" id="IPR029058">
    <property type="entry name" value="AB_hydrolase_fold"/>
</dbReference>
<dbReference type="EMBL" id="QNVT01000030">
    <property type="protein sequence ID" value="REC59968.1"/>
    <property type="molecule type" value="Genomic_DNA"/>
</dbReference>
<dbReference type="GO" id="GO:0008610">
    <property type="term" value="P:lipid biosynthetic process"/>
    <property type="evidence" value="ECO:0007669"/>
    <property type="project" value="TreeGrafter"/>
</dbReference>
<comment type="caution">
    <text evidence="3">The sequence shown here is derived from an EMBL/GenBank/DDBJ whole genome shotgun (WGS) entry which is preliminary data.</text>
</comment>
<organism evidence="3 4">
    <name type="scientific">Chryseobacterium pennae</name>
    <dbReference type="NCBI Taxonomy" id="2258962"/>
    <lineage>
        <taxon>Bacteria</taxon>
        <taxon>Pseudomonadati</taxon>
        <taxon>Bacteroidota</taxon>
        <taxon>Flavobacteriia</taxon>
        <taxon>Flavobacteriales</taxon>
        <taxon>Weeksellaceae</taxon>
        <taxon>Chryseobacterium group</taxon>
        <taxon>Chryseobacterium</taxon>
    </lineage>
</organism>
<protein>
    <recommendedName>
        <fullName evidence="2">Thioesterase domain-containing protein</fullName>
    </recommendedName>
</protein>